<dbReference type="EMBL" id="CP019336">
    <property type="protein sequence ID" value="AUC23087.1"/>
    <property type="molecule type" value="Genomic_DNA"/>
</dbReference>
<organism evidence="1 2">
    <name type="scientific">Polaribacter sejongensis</name>
    <dbReference type="NCBI Taxonomy" id="985043"/>
    <lineage>
        <taxon>Bacteria</taxon>
        <taxon>Pseudomonadati</taxon>
        <taxon>Bacteroidota</taxon>
        <taxon>Flavobacteriia</taxon>
        <taxon>Flavobacteriales</taxon>
        <taxon>Flavobacteriaceae</taxon>
    </lineage>
</organism>
<dbReference type="RefSeq" id="WP_165733245.1">
    <property type="nucleotide sequence ID" value="NZ_CP019336.1"/>
</dbReference>
<proteinExistence type="predicted"/>
<dbReference type="Proteomes" id="UP000232721">
    <property type="component" value="Chromosome"/>
</dbReference>
<accession>A0ABM6Q1K1</accession>
<reference evidence="1 2" key="1">
    <citation type="submission" date="2017-02" db="EMBL/GenBank/DDBJ databases">
        <title>Trade-off between light-utilization and light-protection in marine flavobacteria.</title>
        <authorList>
            <person name="Kumagai Y."/>
            <person name="Yoshizawa S."/>
            <person name="Kogure K."/>
            <person name="Iwasaki W."/>
        </authorList>
    </citation>
    <scope>NUCLEOTIDE SEQUENCE [LARGE SCALE GENOMIC DNA]</scope>
    <source>
        <strain evidence="1 2">KCTC 23670</strain>
    </source>
</reference>
<protein>
    <submittedName>
        <fullName evidence="1">Uncharacterized protein</fullName>
    </submittedName>
</protein>
<evidence type="ECO:0000313" key="2">
    <source>
        <dbReference type="Proteomes" id="UP000232721"/>
    </source>
</evidence>
<keyword evidence="2" id="KW-1185">Reference proteome</keyword>
<name>A0ABM6Q1K1_9FLAO</name>
<evidence type="ECO:0000313" key="1">
    <source>
        <dbReference type="EMBL" id="AUC23087.1"/>
    </source>
</evidence>
<gene>
    <name evidence="1" type="ORF">BTO15_13725</name>
</gene>
<sequence>MEISVDKNCNLKHRINRIKERDAQFLTYNSSSEFNIINEDLDQVLDISIDNFIDIDFIPEKKQILYSTEELVQIIDYNKNVVDTIIVKNAKIYIQNEYLWLASMVNDDYIEVSLYNILDFSKITSLKIEDEDYFDASIHLYPAYENNLILWIGQGQDGFWNVLLKLKDNKLEAEIVGKDFVFPIVYLDENKYIEVDEFNLNVISESPIKSIKNLDLDSEKYQFTSYYDFLNKNNILFLSENGLFIYNTLYEETEDVKVINPKTDELLNSTDFNYFEIINNTILLCYDNSKEKGILKIAVNSVLKEQ</sequence>